<comment type="caution">
    <text evidence="1">The sequence shown here is derived from an EMBL/GenBank/DDBJ whole genome shotgun (WGS) entry which is preliminary data.</text>
</comment>
<dbReference type="EMBL" id="CAUWAG010000010">
    <property type="protein sequence ID" value="CAJ2507456.1"/>
    <property type="molecule type" value="Genomic_DNA"/>
</dbReference>
<dbReference type="AlphaFoldDB" id="A0AAI8YJS3"/>
<proteinExistence type="predicted"/>
<evidence type="ECO:0000313" key="2">
    <source>
        <dbReference type="Proteomes" id="UP001295740"/>
    </source>
</evidence>
<dbReference type="Proteomes" id="UP001295740">
    <property type="component" value="Unassembled WGS sequence"/>
</dbReference>
<gene>
    <name evidence="1" type="ORF">KHLLAP_LOCUS7924</name>
</gene>
<sequence length="134" mass="14888">MDESDPKLKLRELIIGTWVFVAKKNPSELKSIYYRHPINPDVTAQIKNAYDKMKQDASAKGTLVMRKHGGEDGEKDALGEMSTLSGVLVQSANYREQKFEYASMLDGFLGSAVHLDTMTEQLANDGQSLLAPPR</sequence>
<protein>
    <submittedName>
        <fullName evidence="1">Uu.00g086420.m01.CDS01</fullName>
    </submittedName>
</protein>
<organism evidence="1 2">
    <name type="scientific">Anthostomella pinea</name>
    <dbReference type="NCBI Taxonomy" id="933095"/>
    <lineage>
        <taxon>Eukaryota</taxon>
        <taxon>Fungi</taxon>
        <taxon>Dikarya</taxon>
        <taxon>Ascomycota</taxon>
        <taxon>Pezizomycotina</taxon>
        <taxon>Sordariomycetes</taxon>
        <taxon>Xylariomycetidae</taxon>
        <taxon>Xylariales</taxon>
        <taxon>Xylariaceae</taxon>
        <taxon>Anthostomella</taxon>
    </lineage>
</organism>
<name>A0AAI8YJS3_9PEZI</name>
<accession>A0AAI8YJS3</accession>
<reference evidence="1" key="1">
    <citation type="submission" date="2023-10" db="EMBL/GenBank/DDBJ databases">
        <authorList>
            <person name="Hackl T."/>
        </authorList>
    </citation>
    <scope>NUCLEOTIDE SEQUENCE</scope>
</reference>
<evidence type="ECO:0000313" key="1">
    <source>
        <dbReference type="EMBL" id="CAJ2507456.1"/>
    </source>
</evidence>
<keyword evidence="2" id="KW-1185">Reference proteome</keyword>